<sequence>MNQHKGTSHAPSDIHSPTTQDEQKCEKFSYRWWLTAPGSDETLRSLTERADRLYGVPGDDGYVWQASENRGKDVDAPSSIELLRLSRMLGMPVQQLVAHRLHDHPALLHPGERRAYCPRCIRDDQVSGRPRAFRRAWARFFLLSCQKHDVPLQWAEPRLASIADPNLNQDLKPPEAGVLEVLDLVHTFAQTLEACLWRKHAWPSNWRGTAHLARAFLIRCLVNVTGEYAAPAAAQLWLSPALRPWITFPLKPIPSMGRNPWDCVRRVGRPAWRRAALWLTAWQVVPKLPKRLRPPTIPEDYLDAGDSWWEQTPRTLQPHQLTLLYTALKTSCQVLSNETLPDRSRLIASSRTRSSSPSVDIDQLTSSNG</sequence>
<organism evidence="3 4">
    <name type="scientific">Oleiagrimonas citrea</name>
    <dbReference type="NCBI Taxonomy" id="1665687"/>
    <lineage>
        <taxon>Bacteria</taxon>
        <taxon>Pseudomonadati</taxon>
        <taxon>Pseudomonadota</taxon>
        <taxon>Gammaproteobacteria</taxon>
        <taxon>Lysobacterales</taxon>
        <taxon>Rhodanobacteraceae</taxon>
        <taxon>Oleiagrimonas</taxon>
    </lineage>
</organism>
<dbReference type="Pfam" id="PF06527">
    <property type="entry name" value="TniQ"/>
    <property type="match status" value="1"/>
</dbReference>
<comment type="caution">
    <text evidence="3">The sequence shown here is derived from an EMBL/GenBank/DDBJ whole genome shotgun (WGS) entry which is preliminary data.</text>
</comment>
<keyword evidence="4" id="KW-1185">Reference proteome</keyword>
<evidence type="ECO:0000313" key="4">
    <source>
        <dbReference type="Proteomes" id="UP000541636"/>
    </source>
</evidence>
<feature type="region of interest" description="Disordered" evidence="1">
    <location>
        <begin position="348"/>
        <end position="369"/>
    </location>
</feature>
<gene>
    <name evidence="3" type="ORF">HF690_00145</name>
</gene>
<accession>A0A846ZJ09</accession>
<name>A0A846ZJ09_9GAMM</name>
<evidence type="ECO:0000313" key="3">
    <source>
        <dbReference type="EMBL" id="NKZ37361.1"/>
    </source>
</evidence>
<dbReference type="Proteomes" id="UP000541636">
    <property type="component" value="Unassembled WGS sequence"/>
</dbReference>
<feature type="region of interest" description="Disordered" evidence="1">
    <location>
        <begin position="1"/>
        <end position="22"/>
    </location>
</feature>
<dbReference type="InterPro" id="IPR009492">
    <property type="entry name" value="TniQ"/>
</dbReference>
<dbReference type="EMBL" id="JAAZQD010000001">
    <property type="protein sequence ID" value="NKZ37361.1"/>
    <property type="molecule type" value="Genomic_DNA"/>
</dbReference>
<evidence type="ECO:0000256" key="1">
    <source>
        <dbReference type="SAM" id="MobiDB-lite"/>
    </source>
</evidence>
<proteinExistence type="predicted"/>
<dbReference type="AlphaFoldDB" id="A0A846ZJ09"/>
<reference evidence="3 4" key="1">
    <citation type="journal article" date="2017" name="Int. J. Syst. Evol. Microbiol.">
        <title>Oleiagrimonas citrea sp. nov., a marine bacterium isolated from tidal flat sediment and emended description of the genus Oleiagrimonas Fang et al. 2015 and Oleiagrimonas soli.</title>
        <authorList>
            <person name="Yang S.H."/>
            <person name="Seo H.S."/>
            <person name="Seong C.N."/>
            <person name="Kwon K.K."/>
        </authorList>
    </citation>
    <scope>NUCLEOTIDE SEQUENCE [LARGE SCALE GENOMIC DNA]</scope>
    <source>
        <strain evidence="3 4">MEBiC09124</strain>
    </source>
</reference>
<feature type="domain" description="TniQ" evidence="2">
    <location>
        <begin position="36"/>
        <end position="152"/>
    </location>
</feature>
<dbReference type="RefSeq" id="WP_168608040.1">
    <property type="nucleotide sequence ID" value="NZ_JAAZQD010000001.1"/>
</dbReference>
<feature type="compositionally biased region" description="Low complexity" evidence="1">
    <location>
        <begin position="348"/>
        <end position="358"/>
    </location>
</feature>
<evidence type="ECO:0000259" key="2">
    <source>
        <dbReference type="Pfam" id="PF06527"/>
    </source>
</evidence>
<protein>
    <recommendedName>
        <fullName evidence="2">TniQ domain-containing protein</fullName>
    </recommendedName>
</protein>